<name>A0A1Q8BU79_9PSEU</name>
<comment type="caution">
    <text evidence="2">The sequence shown here is derived from an EMBL/GenBank/DDBJ whole genome shotgun (WGS) entry which is preliminary data.</text>
</comment>
<feature type="transmembrane region" description="Helical" evidence="1">
    <location>
        <begin position="55"/>
        <end position="73"/>
    </location>
</feature>
<organism evidence="2 3">
    <name type="scientific">Actinophytocola xanthii</name>
    <dbReference type="NCBI Taxonomy" id="1912961"/>
    <lineage>
        <taxon>Bacteria</taxon>
        <taxon>Bacillati</taxon>
        <taxon>Actinomycetota</taxon>
        <taxon>Actinomycetes</taxon>
        <taxon>Pseudonocardiales</taxon>
        <taxon>Pseudonocardiaceae</taxon>
    </lineage>
</organism>
<sequence>MDCTYDGELVDRPSSLAFTGLPMTQLLLAGAALLLLGIILAIAARRRRRTRRRPGAMLSLVIITCAAGALLWADTSAHAAGGDCDTPTPAGETHALELSQTSVLSGLAPGVAPAPITGNVENTGTEPVVVTAVTVSITSVVKAADAVAGTCDDSDYLLVAPRMPVGKTLKAGETAEFSGAALGFTDKSTNQDACKGARVDLRYTAS</sequence>
<keyword evidence="1" id="KW-1133">Transmembrane helix</keyword>
<keyword evidence="1" id="KW-0472">Membrane</keyword>
<accession>A0A1Q8BU79</accession>
<dbReference type="AlphaFoldDB" id="A0A1Q8BU79"/>
<feature type="transmembrane region" description="Helical" evidence="1">
    <location>
        <begin position="23"/>
        <end position="43"/>
    </location>
</feature>
<dbReference type="EMBL" id="MSIE01000133">
    <property type="protein sequence ID" value="OLF05659.1"/>
    <property type="molecule type" value="Genomic_DNA"/>
</dbReference>
<proteinExistence type="predicted"/>
<gene>
    <name evidence="2" type="ORF">BU204_36915</name>
</gene>
<dbReference type="Proteomes" id="UP000185596">
    <property type="component" value="Unassembled WGS sequence"/>
</dbReference>
<dbReference type="STRING" id="1912961.BU204_36915"/>
<keyword evidence="3" id="KW-1185">Reference proteome</keyword>
<evidence type="ECO:0000313" key="3">
    <source>
        <dbReference type="Proteomes" id="UP000185596"/>
    </source>
</evidence>
<keyword evidence="1" id="KW-0812">Transmembrane</keyword>
<reference evidence="2 3" key="1">
    <citation type="submission" date="2016-12" db="EMBL/GenBank/DDBJ databases">
        <title>The draft genome sequence of Actinophytocola sp. 11-183.</title>
        <authorList>
            <person name="Wang W."/>
            <person name="Yuan L."/>
        </authorList>
    </citation>
    <scope>NUCLEOTIDE SEQUENCE [LARGE SCALE GENOMIC DNA]</scope>
    <source>
        <strain evidence="2 3">11-183</strain>
    </source>
</reference>
<evidence type="ECO:0000256" key="1">
    <source>
        <dbReference type="SAM" id="Phobius"/>
    </source>
</evidence>
<protein>
    <submittedName>
        <fullName evidence="2">Uncharacterized protein</fullName>
    </submittedName>
</protein>
<evidence type="ECO:0000313" key="2">
    <source>
        <dbReference type="EMBL" id="OLF05659.1"/>
    </source>
</evidence>